<feature type="domain" description="BsuBI/PstI restriction endonuclease" evidence="1">
    <location>
        <begin position="136"/>
        <end position="289"/>
    </location>
</feature>
<protein>
    <submittedName>
        <fullName evidence="3">BsuBI/PstI restriction endonuclease C-terminus</fullName>
    </submittedName>
</protein>
<dbReference type="Pfam" id="PF06616">
    <property type="entry name" value="BsuBI_PstI_RE"/>
    <property type="match status" value="1"/>
</dbReference>
<evidence type="ECO:0000259" key="2">
    <source>
        <dbReference type="Pfam" id="PF17728"/>
    </source>
</evidence>
<gene>
    <name evidence="3" type="ORF">NCTC1934_00306</name>
</gene>
<dbReference type="EMBL" id="UGRY01000002">
    <property type="protein sequence ID" value="SUA72876.1"/>
    <property type="molecule type" value="Genomic_DNA"/>
</dbReference>
<dbReference type="Gene3D" id="1.10.10.1820">
    <property type="entry name" value="BsuBI/PstI restriction endonuclease-like"/>
    <property type="match status" value="1"/>
</dbReference>
<accession>A0A378Y6M9</accession>
<dbReference type="GO" id="GO:0009036">
    <property type="term" value="F:type II site-specific deoxyribonuclease activity"/>
    <property type="evidence" value="ECO:0007669"/>
    <property type="project" value="InterPro"/>
</dbReference>
<organism evidence="3 4">
    <name type="scientific">Nocardia otitidiscaviarum</name>
    <dbReference type="NCBI Taxonomy" id="1823"/>
    <lineage>
        <taxon>Bacteria</taxon>
        <taxon>Bacillati</taxon>
        <taxon>Actinomycetota</taxon>
        <taxon>Actinomycetes</taxon>
        <taxon>Mycobacteriales</taxon>
        <taxon>Nocardiaceae</taxon>
        <taxon>Nocardia</taxon>
    </lineage>
</organism>
<dbReference type="GO" id="GO:0003677">
    <property type="term" value="F:DNA binding"/>
    <property type="evidence" value="ECO:0007669"/>
    <property type="project" value="InterPro"/>
</dbReference>
<reference evidence="3 4" key="1">
    <citation type="submission" date="2018-06" db="EMBL/GenBank/DDBJ databases">
        <authorList>
            <consortium name="Pathogen Informatics"/>
            <person name="Doyle S."/>
        </authorList>
    </citation>
    <scope>NUCLEOTIDE SEQUENCE [LARGE SCALE GENOMIC DNA]</scope>
    <source>
        <strain evidence="3 4">NCTC1934</strain>
    </source>
</reference>
<keyword evidence="3" id="KW-0378">Hydrolase</keyword>
<keyword evidence="3" id="KW-0540">Nuclease</keyword>
<dbReference type="REBASE" id="405476">
    <property type="entry name" value="Not1934IP"/>
</dbReference>
<dbReference type="InterPro" id="IPR041454">
    <property type="entry name" value="BsuBI/PstI_N"/>
</dbReference>
<sequence>MDSERSNERSALTLLALLQLRPSDLWSAAVNPTLGTRAIMDWIRDEYGRDYKPNTRETVRRFTLHQFVEAMLVQQNPDQPDRPTNSPKSNYQVNIAALKVIQCFGTRKFDSALANYLAEVPGLKALYAAAREMNRIPVRSADGKEFTLSPGGQNPLIKHMTEDFCSLFTPGGELLYVGDAGDKFVVFEKERFAELGVTFNTHGKMPDLVVYMKDKNWLVLMEAANSHGPVDSKRRGELSELFKAATPGLVYVSCFPDRKEMRKYLSQIAWETEVWCSEDPTHLIHFNGERFLGPYE</sequence>
<evidence type="ECO:0000259" key="1">
    <source>
        <dbReference type="Pfam" id="PF06616"/>
    </source>
</evidence>
<dbReference type="AlphaFoldDB" id="A0A378Y6M9"/>
<dbReference type="GO" id="GO:0009307">
    <property type="term" value="P:DNA restriction-modification system"/>
    <property type="evidence" value="ECO:0007669"/>
    <property type="project" value="InterPro"/>
</dbReference>
<proteinExistence type="predicted"/>
<dbReference type="InterPro" id="IPR041963">
    <property type="entry name" value="BsuBI/PstI_C_sf"/>
</dbReference>
<dbReference type="Pfam" id="PF17728">
    <property type="entry name" value="BsuBI_PstI_RE_N"/>
    <property type="match status" value="1"/>
</dbReference>
<dbReference type="Gene3D" id="3.40.1350.80">
    <property type="match status" value="1"/>
</dbReference>
<keyword evidence="4" id="KW-1185">Reference proteome</keyword>
<evidence type="ECO:0000313" key="3">
    <source>
        <dbReference type="EMBL" id="SUA72876.1"/>
    </source>
</evidence>
<keyword evidence="3" id="KW-0255">Endonuclease</keyword>
<feature type="domain" description="BsuBI/PstI restriction endonuclease HTH" evidence="2">
    <location>
        <begin position="1"/>
        <end position="124"/>
    </location>
</feature>
<dbReference type="InterPro" id="IPR009528">
    <property type="entry name" value="Restrct_endonuc_II_BsuBI_C"/>
</dbReference>
<dbReference type="Proteomes" id="UP000255467">
    <property type="component" value="Unassembled WGS sequence"/>
</dbReference>
<dbReference type="GO" id="GO:0000287">
    <property type="term" value="F:magnesium ion binding"/>
    <property type="evidence" value="ECO:0007669"/>
    <property type="project" value="InterPro"/>
</dbReference>
<evidence type="ECO:0000313" key="4">
    <source>
        <dbReference type="Proteomes" id="UP000255467"/>
    </source>
</evidence>
<name>A0A378Y6M9_9NOCA</name>
<dbReference type="InterPro" id="IPR041962">
    <property type="entry name" value="BsuBI/PstI_N_sf"/>
</dbReference>